<evidence type="ECO:0000313" key="3">
    <source>
        <dbReference type="Proteomes" id="UP000663843"/>
    </source>
</evidence>
<feature type="region of interest" description="Disordered" evidence="1">
    <location>
        <begin position="155"/>
        <end position="177"/>
    </location>
</feature>
<accession>A0A8H3D4U8</accession>
<gene>
    <name evidence="2" type="ORF">RDB_LOCUS157691</name>
</gene>
<feature type="compositionally biased region" description="Basic and acidic residues" evidence="1">
    <location>
        <begin position="155"/>
        <end position="174"/>
    </location>
</feature>
<evidence type="ECO:0000256" key="1">
    <source>
        <dbReference type="SAM" id="MobiDB-lite"/>
    </source>
</evidence>
<name>A0A8H3D4U8_9AGAM</name>
<sequence length="621" mass="69904">MAQIDNLSQFSATCWAGCIPGVSMCDQCPRAGANSTSCAAYITQSDARSTATENGATSNQFLQTVSSNFRDFTIPFSFSTSERTSSDGSSGSSGPKVELVFSEMFHEYTPPTVPESPGRTPAPIATPQGLSFSHQLAYIDEKLIEIAASRRNDTPTERCHFLPDVTPRPEKRPAQSDSFVELEQARLFAFPSHPVQLAAPRRTHSKITREKNDYTPPEPQVSHEREHDAKRRKLRKNESTSAHTFAAAEPASLRKAKSLVAGDVNEIPRLPAVTSHLDTVIPPMAVPTIWPREAALLRLRCLIQREADQRAEDARFRMVSLEQRSSSVKFDAVMHFDLTNWILTVKAPTDHEYKSIRRHLCSHLETRFHAVLLFSRYATRMSSSTFNPFLVPRREVESQYQRRVRQRLVKEIALGCLAISVKFHRDFLPPLSPIPADRYLNLLGEDHPVSFDDFELVQSTIMRSFGYILYQPTPQAYIQELWNTCPTLQSIQDGSFELHRAPLQMKALELLQACFFGKLASNFIYFNSADDQPTEYGSINYAIAYLTAAAVLEAIHVQEMHLQCRSHSHSHVKWEAPHDNRPRVCAACVHIEICAALQINLGALTSCRDWIMSIWTGLGEE</sequence>
<protein>
    <submittedName>
        <fullName evidence="2">Uncharacterized protein</fullName>
    </submittedName>
</protein>
<dbReference type="Proteomes" id="UP000663843">
    <property type="component" value="Unassembled WGS sequence"/>
</dbReference>
<reference evidence="2" key="1">
    <citation type="submission" date="2021-01" db="EMBL/GenBank/DDBJ databases">
        <authorList>
            <person name="Kaushik A."/>
        </authorList>
    </citation>
    <scope>NUCLEOTIDE SEQUENCE</scope>
    <source>
        <strain evidence="2">AG2-2IIIB</strain>
    </source>
</reference>
<proteinExistence type="predicted"/>
<feature type="region of interest" description="Disordered" evidence="1">
    <location>
        <begin position="194"/>
        <end position="248"/>
    </location>
</feature>
<comment type="caution">
    <text evidence="2">The sequence shown here is derived from an EMBL/GenBank/DDBJ whole genome shotgun (WGS) entry which is preliminary data.</text>
</comment>
<dbReference type="EMBL" id="CAJMWT010006266">
    <property type="protein sequence ID" value="CAE6514531.1"/>
    <property type="molecule type" value="Genomic_DNA"/>
</dbReference>
<organism evidence="2 3">
    <name type="scientific">Rhizoctonia solani</name>
    <dbReference type="NCBI Taxonomy" id="456999"/>
    <lineage>
        <taxon>Eukaryota</taxon>
        <taxon>Fungi</taxon>
        <taxon>Dikarya</taxon>
        <taxon>Basidiomycota</taxon>
        <taxon>Agaricomycotina</taxon>
        <taxon>Agaricomycetes</taxon>
        <taxon>Cantharellales</taxon>
        <taxon>Ceratobasidiaceae</taxon>
        <taxon>Rhizoctonia</taxon>
    </lineage>
</organism>
<dbReference type="AlphaFoldDB" id="A0A8H3D4U8"/>
<evidence type="ECO:0000313" key="2">
    <source>
        <dbReference type="EMBL" id="CAE6514531.1"/>
    </source>
</evidence>